<reference evidence="3" key="2">
    <citation type="submission" date="2020-08" db="EMBL/GenBank/DDBJ databases">
        <authorList>
            <person name="Kikuchi T."/>
        </authorList>
    </citation>
    <scope>NUCLEOTIDE SEQUENCE</scope>
    <source>
        <strain evidence="2">Ka4C1</strain>
    </source>
</reference>
<gene>
    <name evidence="2" type="ORF">BXYJ_LOCUS3429</name>
</gene>
<evidence type="ECO:0000313" key="2">
    <source>
        <dbReference type="EMBL" id="CAD5214236.1"/>
    </source>
</evidence>
<sequence>MYLTIDGYASIGWEKNALGFEATLFELLRNSTHRIIDANCQQFFGITQHQLTEQICEIYARYIQEDLRDNPYYVTDPLIMALYSNDSLWAAPLYKDLLEMLPTSTTEATHSNPRNLPPRIGTSPTAAHFGP</sequence>
<dbReference type="WBParaSite" id="BXY_1065600.1">
    <property type="protein sequence ID" value="BXY_1065600.1"/>
    <property type="gene ID" value="BXY_1065600"/>
</dbReference>
<name>A0A1I7SCA5_BURXY</name>
<dbReference type="Proteomes" id="UP000095284">
    <property type="component" value="Unplaced"/>
</dbReference>
<evidence type="ECO:0000313" key="5">
    <source>
        <dbReference type="Proteomes" id="UP000659654"/>
    </source>
</evidence>
<feature type="compositionally biased region" description="Polar residues" evidence="1">
    <location>
        <begin position="105"/>
        <end position="114"/>
    </location>
</feature>
<dbReference type="AlphaFoldDB" id="A0A1I7SCA5"/>
<accession>A0A1I7SCA5</accession>
<feature type="region of interest" description="Disordered" evidence="1">
    <location>
        <begin position="105"/>
        <end position="131"/>
    </location>
</feature>
<organism evidence="4 6">
    <name type="scientific">Bursaphelenchus xylophilus</name>
    <name type="common">Pinewood nematode worm</name>
    <name type="synonym">Aphelenchoides xylophilus</name>
    <dbReference type="NCBI Taxonomy" id="6326"/>
    <lineage>
        <taxon>Eukaryota</taxon>
        <taxon>Metazoa</taxon>
        <taxon>Ecdysozoa</taxon>
        <taxon>Nematoda</taxon>
        <taxon>Chromadorea</taxon>
        <taxon>Rhabditida</taxon>
        <taxon>Tylenchina</taxon>
        <taxon>Tylenchomorpha</taxon>
        <taxon>Aphelenchoidea</taxon>
        <taxon>Aphelenchoididae</taxon>
        <taxon>Bursaphelenchus</taxon>
    </lineage>
</organism>
<protein>
    <submittedName>
        <fullName evidence="2">(pine wood nematode) hypothetical protein</fullName>
    </submittedName>
</protein>
<dbReference type="EMBL" id="CAJFDI010000002">
    <property type="protein sequence ID" value="CAD5214236.1"/>
    <property type="molecule type" value="Genomic_DNA"/>
</dbReference>
<proteinExistence type="predicted"/>
<evidence type="ECO:0000256" key="1">
    <source>
        <dbReference type="SAM" id="MobiDB-lite"/>
    </source>
</evidence>
<evidence type="ECO:0000313" key="4">
    <source>
        <dbReference type="Proteomes" id="UP000095284"/>
    </source>
</evidence>
<evidence type="ECO:0000313" key="6">
    <source>
        <dbReference type="WBParaSite" id="BXY_1065600.1"/>
    </source>
</evidence>
<dbReference type="Proteomes" id="UP000659654">
    <property type="component" value="Unassembled WGS sequence"/>
</dbReference>
<keyword evidence="5" id="KW-1185">Reference proteome</keyword>
<evidence type="ECO:0000313" key="3">
    <source>
        <dbReference type="EMBL" id="CAG9094470.1"/>
    </source>
</evidence>
<reference evidence="6" key="1">
    <citation type="submission" date="2016-11" db="UniProtKB">
        <authorList>
            <consortium name="WormBaseParasite"/>
        </authorList>
    </citation>
    <scope>IDENTIFICATION</scope>
</reference>
<dbReference type="EMBL" id="CAJFCV020000002">
    <property type="protein sequence ID" value="CAG9094470.1"/>
    <property type="molecule type" value="Genomic_DNA"/>
</dbReference>
<dbReference type="Proteomes" id="UP000582659">
    <property type="component" value="Unassembled WGS sequence"/>
</dbReference>